<name>A0A835DTM8_9POAL</name>
<comment type="caution">
    <text evidence="2">The sequence shown here is derived from an EMBL/GenBank/DDBJ whole genome shotgun (WGS) entry which is preliminary data.</text>
</comment>
<dbReference type="AlphaFoldDB" id="A0A835DTM8"/>
<accession>A0A835DTM8</accession>
<dbReference type="Proteomes" id="UP000636709">
    <property type="component" value="Unassembled WGS sequence"/>
</dbReference>
<organism evidence="2 3">
    <name type="scientific">Digitaria exilis</name>
    <dbReference type="NCBI Taxonomy" id="1010633"/>
    <lineage>
        <taxon>Eukaryota</taxon>
        <taxon>Viridiplantae</taxon>
        <taxon>Streptophyta</taxon>
        <taxon>Embryophyta</taxon>
        <taxon>Tracheophyta</taxon>
        <taxon>Spermatophyta</taxon>
        <taxon>Magnoliopsida</taxon>
        <taxon>Liliopsida</taxon>
        <taxon>Poales</taxon>
        <taxon>Poaceae</taxon>
        <taxon>PACMAD clade</taxon>
        <taxon>Panicoideae</taxon>
        <taxon>Panicodae</taxon>
        <taxon>Paniceae</taxon>
        <taxon>Anthephorinae</taxon>
        <taxon>Digitaria</taxon>
    </lineage>
</organism>
<feature type="region of interest" description="Disordered" evidence="1">
    <location>
        <begin position="109"/>
        <end position="192"/>
    </location>
</feature>
<gene>
    <name evidence="2" type="ORF">HU200_066892</name>
</gene>
<sequence length="327" mass="35296">MAPHRPPPDTHTDLGPPPPPPSHSPASDGHALRRRPAPQPSSSSSSSAPPSTLSAPDAPAAPRSASPPAPPNSALAALQPVILAELPRRRRHQGPPPRTRFLAHLRLFLPTPTTTPPQPPPRPLFPHPLRRNSFPQRDPAPGQDHLSRRASASFHAVGVSPAPAPSPSPRDYGGYLPTRRRRAVRREEEAAGDRAVPRSAFVTGAADSAANDAFCRRVARLCDAIVVAVAVRLGSESSTPQRSRTGSPCSMGSPSRLTLRVRADDDGPGHRARLVRRRDGRTVARRARRSVQVRFHLSWALNVVIVSLWFPSVQKCSNWVSTIEHSS</sequence>
<feature type="compositionally biased region" description="Basic and acidic residues" evidence="1">
    <location>
        <begin position="1"/>
        <end position="12"/>
    </location>
</feature>
<evidence type="ECO:0000256" key="1">
    <source>
        <dbReference type="SAM" id="MobiDB-lite"/>
    </source>
</evidence>
<evidence type="ECO:0000313" key="3">
    <source>
        <dbReference type="Proteomes" id="UP000636709"/>
    </source>
</evidence>
<protein>
    <submittedName>
        <fullName evidence="2">Uncharacterized protein</fullName>
    </submittedName>
</protein>
<feature type="compositionally biased region" description="Pro residues" evidence="1">
    <location>
        <begin position="113"/>
        <end position="126"/>
    </location>
</feature>
<proteinExistence type="predicted"/>
<reference evidence="2" key="1">
    <citation type="submission" date="2020-07" db="EMBL/GenBank/DDBJ databases">
        <title>Genome sequence and genetic diversity analysis of an under-domesticated orphan crop, white fonio (Digitaria exilis).</title>
        <authorList>
            <person name="Bennetzen J.L."/>
            <person name="Chen S."/>
            <person name="Ma X."/>
            <person name="Wang X."/>
            <person name="Yssel A.E.J."/>
            <person name="Chaluvadi S.R."/>
            <person name="Johnson M."/>
            <person name="Gangashetty P."/>
            <person name="Hamidou F."/>
            <person name="Sanogo M.D."/>
            <person name="Zwaenepoel A."/>
            <person name="Wallace J."/>
            <person name="Van De Peer Y."/>
            <person name="Van Deynze A."/>
        </authorList>
    </citation>
    <scope>NUCLEOTIDE SEQUENCE</scope>
    <source>
        <tissue evidence="2">Leaves</tissue>
    </source>
</reference>
<feature type="region of interest" description="Disordered" evidence="1">
    <location>
        <begin position="1"/>
        <end position="76"/>
    </location>
</feature>
<feature type="region of interest" description="Disordered" evidence="1">
    <location>
        <begin position="236"/>
        <end position="255"/>
    </location>
</feature>
<evidence type="ECO:0000313" key="2">
    <source>
        <dbReference type="EMBL" id="KAF8643408.1"/>
    </source>
</evidence>
<dbReference type="EMBL" id="JACEFO010003189">
    <property type="protein sequence ID" value="KAF8643408.1"/>
    <property type="molecule type" value="Genomic_DNA"/>
</dbReference>
<feature type="compositionally biased region" description="Low complexity" evidence="1">
    <location>
        <begin position="40"/>
        <end position="64"/>
    </location>
</feature>
<keyword evidence="3" id="KW-1185">Reference proteome</keyword>